<proteinExistence type="predicted"/>
<dbReference type="Gene3D" id="3.90.550.10">
    <property type="entry name" value="Spore Coat Polysaccharide Biosynthesis Protein SpsA, Chain A"/>
    <property type="match status" value="1"/>
</dbReference>
<evidence type="ECO:0008006" key="4">
    <source>
        <dbReference type="Google" id="ProtNLM"/>
    </source>
</evidence>
<dbReference type="InterPro" id="IPR050088">
    <property type="entry name" value="IspD/TarI_cytidylyltransf_bact"/>
</dbReference>
<dbReference type="AlphaFoldDB" id="A0A382Z278"/>
<dbReference type="PANTHER" id="PTHR32125">
    <property type="entry name" value="2-C-METHYL-D-ERYTHRITOL 4-PHOSPHATE CYTIDYLYLTRANSFERASE, CHLOROPLASTIC"/>
    <property type="match status" value="1"/>
</dbReference>
<name>A0A382Z278_9ZZZZ</name>
<evidence type="ECO:0000256" key="2">
    <source>
        <dbReference type="ARBA" id="ARBA00022695"/>
    </source>
</evidence>
<reference evidence="3" key="1">
    <citation type="submission" date="2018-05" db="EMBL/GenBank/DDBJ databases">
        <authorList>
            <person name="Lanie J.A."/>
            <person name="Ng W.-L."/>
            <person name="Kazmierczak K.M."/>
            <person name="Andrzejewski T.M."/>
            <person name="Davidsen T.M."/>
            <person name="Wayne K.J."/>
            <person name="Tettelin H."/>
            <person name="Glass J.I."/>
            <person name="Rusch D."/>
            <person name="Podicherti R."/>
            <person name="Tsui H.-C.T."/>
            <person name="Winkler M.E."/>
        </authorList>
    </citation>
    <scope>NUCLEOTIDE SEQUENCE</scope>
</reference>
<keyword evidence="1" id="KW-0808">Transferase</keyword>
<evidence type="ECO:0000313" key="3">
    <source>
        <dbReference type="EMBL" id="SVD89185.1"/>
    </source>
</evidence>
<dbReference type="InterPro" id="IPR034683">
    <property type="entry name" value="IspD/TarI"/>
</dbReference>
<dbReference type="PANTHER" id="PTHR32125:SF4">
    <property type="entry name" value="2-C-METHYL-D-ERYTHRITOL 4-PHOSPHATE CYTIDYLYLTRANSFERASE, CHLOROPLASTIC"/>
    <property type="match status" value="1"/>
</dbReference>
<feature type="non-terminal residue" evidence="3">
    <location>
        <position position="1"/>
    </location>
</feature>
<dbReference type="InterPro" id="IPR029044">
    <property type="entry name" value="Nucleotide-diphossugar_trans"/>
</dbReference>
<gene>
    <name evidence="3" type="ORF">METZ01_LOCUS442039</name>
</gene>
<dbReference type="EMBL" id="UINC01180141">
    <property type="protein sequence ID" value="SVD89185.1"/>
    <property type="molecule type" value="Genomic_DNA"/>
</dbReference>
<accession>A0A382Z278</accession>
<sequence>ANDITKMVPDDVDVILVEGGEERRHSVQNALAKIPPETEIVFVHDCARPMIEAKSLTKLLSVAIETGGAALAHPVRDTLKQTREGQGPHPIADHTVDRSKLWAVETPQTFQAELLRKGMARAVSENLSVTDETSAVELLGHPVSLVDPGYPNPKVTTPSDLSYIEFLINKDNA</sequence>
<organism evidence="3">
    <name type="scientific">marine metagenome</name>
    <dbReference type="NCBI Taxonomy" id="408172"/>
    <lineage>
        <taxon>unclassified sequences</taxon>
        <taxon>metagenomes</taxon>
        <taxon>ecological metagenomes</taxon>
    </lineage>
</organism>
<dbReference type="SUPFAM" id="SSF53448">
    <property type="entry name" value="Nucleotide-diphospho-sugar transferases"/>
    <property type="match status" value="1"/>
</dbReference>
<dbReference type="Pfam" id="PF01128">
    <property type="entry name" value="IspD"/>
    <property type="match status" value="1"/>
</dbReference>
<keyword evidence="2" id="KW-0548">Nucleotidyltransferase</keyword>
<evidence type="ECO:0000256" key="1">
    <source>
        <dbReference type="ARBA" id="ARBA00022679"/>
    </source>
</evidence>
<dbReference type="GO" id="GO:0050518">
    <property type="term" value="F:2-C-methyl-D-erythritol 4-phosphate cytidylyltransferase activity"/>
    <property type="evidence" value="ECO:0007669"/>
    <property type="project" value="TreeGrafter"/>
</dbReference>
<protein>
    <recommendedName>
        <fullName evidence="4">2-C-methyl-D-erythritol 4-phosphate cytidylyltransferase</fullName>
    </recommendedName>
</protein>